<proteinExistence type="inferred from homology"/>
<evidence type="ECO:0000256" key="2">
    <source>
        <dbReference type="ARBA" id="ARBA00022801"/>
    </source>
</evidence>
<keyword evidence="2" id="KW-0378">Hydrolase</keyword>
<dbReference type="EMBL" id="UINC01073968">
    <property type="protein sequence ID" value="SVC10736.1"/>
    <property type="molecule type" value="Genomic_DNA"/>
</dbReference>
<evidence type="ECO:0000259" key="3">
    <source>
        <dbReference type="Pfam" id="PF00884"/>
    </source>
</evidence>
<evidence type="ECO:0000313" key="4">
    <source>
        <dbReference type="EMBL" id="SVC10736.1"/>
    </source>
</evidence>
<reference evidence="4" key="1">
    <citation type="submission" date="2018-05" db="EMBL/GenBank/DDBJ databases">
        <authorList>
            <person name="Lanie J.A."/>
            <person name="Ng W.-L."/>
            <person name="Kazmierczak K.M."/>
            <person name="Andrzejewski T.M."/>
            <person name="Davidsen T.M."/>
            <person name="Wayne K.J."/>
            <person name="Tettelin H."/>
            <person name="Glass J.I."/>
            <person name="Rusch D."/>
            <person name="Podicherti R."/>
            <person name="Tsui H.-C.T."/>
            <person name="Winkler M.E."/>
        </authorList>
    </citation>
    <scope>NUCLEOTIDE SEQUENCE</scope>
</reference>
<dbReference type="GO" id="GO:0004065">
    <property type="term" value="F:arylsulfatase activity"/>
    <property type="evidence" value="ECO:0007669"/>
    <property type="project" value="TreeGrafter"/>
</dbReference>
<dbReference type="Gene3D" id="3.40.720.10">
    <property type="entry name" value="Alkaline Phosphatase, subunit A"/>
    <property type="match status" value="1"/>
</dbReference>
<dbReference type="PANTHER" id="PTHR42693">
    <property type="entry name" value="ARYLSULFATASE FAMILY MEMBER"/>
    <property type="match status" value="1"/>
</dbReference>
<protein>
    <recommendedName>
        <fullName evidence="3">Sulfatase N-terminal domain-containing protein</fullName>
    </recommendedName>
</protein>
<feature type="domain" description="Sulfatase N-terminal" evidence="3">
    <location>
        <begin position="24"/>
        <end position="317"/>
    </location>
</feature>
<gene>
    <name evidence="4" type="ORF">METZ01_LOCUS263590</name>
</gene>
<feature type="non-terminal residue" evidence="4">
    <location>
        <position position="318"/>
    </location>
</feature>
<name>A0A382JFW4_9ZZZZ</name>
<organism evidence="4">
    <name type="scientific">marine metagenome</name>
    <dbReference type="NCBI Taxonomy" id="408172"/>
    <lineage>
        <taxon>unclassified sequences</taxon>
        <taxon>metagenomes</taxon>
        <taxon>ecological metagenomes</taxon>
    </lineage>
</organism>
<dbReference type="SUPFAM" id="SSF53649">
    <property type="entry name" value="Alkaline phosphatase-like"/>
    <property type="match status" value="1"/>
</dbReference>
<accession>A0A382JFW4</accession>
<dbReference type="InterPro" id="IPR000917">
    <property type="entry name" value="Sulfatase_N"/>
</dbReference>
<dbReference type="AlphaFoldDB" id="A0A382JFW4"/>
<comment type="similarity">
    <text evidence="1">Belongs to the sulfatase family.</text>
</comment>
<dbReference type="PANTHER" id="PTHR42693:SF53">
    <property type="entry name" value="ENDO-4-O-SULFATASE"/>
    <property type="match status" value="1"/>
</dbReference>
<dbReference type="InterPro" id="IPR050738">
    <property type="entry name" value="Sulfatase"/>
</dbReference>
<dbReference type="Pfam" id="PF00884">
    <property type="entry name" value="Sulfatase"/>
    <property type="match status" value="1"/>
</dbReference>
<dbReference type="InterPro" id="IPR017850">
    <property type="entry name" value="Alkaline_phosphatase_core_sf"/>
</dbReference>
<sequence length="318" mass="35018">MKVVGCASACLLVLCSVLAARAKPNVLLLVTDDQRPDTIASLGNDIIETPNLDRLVKRGTTFKHATCANPLCVPSRAEILSGCSSFRNGVLGMGAERINPELTLLPVAMTSGGYHAWYSGKWMNNGKPLTQGYNETSGLFTGGGGTWKRGEVIRGRKGRSITGYRNWTFKNAKGKPDLSKGIGLTPLTDKFIADGALAFLKRKTDQPFFLHVNFTGPHDPLVHPPGYKDKYKPAEMKLPLNFLSRHPFDHGNLEGRDEKLLPWPRTKADVLDELAVYYAVIDHIDKQVGRIIEQLRMDGRLENTYVIYTSDHGLALGS</sequence>
<evidence type="ECO:0000256" key="1">
    <source>
        <dbReference type="ARBA" id="ARBA00008779"/>
    </source>
</evidence>